<dbReference type="CDD" id="cd22786">
    <property type="entry name" value="DPBB_YuiC-like"/>
    <property type="match status" value="1"/>
</dbReference>
<keyword evidence="4" id="KW-1185">Reference proteome</keyword>
<feature type="domain" description="G5" evidence="2">
    <location>
        <begin position="159"/>
        <end position="239"/>
    </location>
</feature>
<dbReference type="Proteomes" id="UP001332192">
    <property type="component" value="Chromosome"/>
</dbReference>
<dbReference type="Pfam" id="PF06725">
    <property type="entry name" value="3D"/>
    <property type="match status" value="1"/>
</dbReference>
<evidence type="ECO:0000313" key="4">
    <source>
        <dbReference type="Proteomes" id="UP001332192"/>
    </source>
</evidence>
<protein>
    <submittedName>
        <fullName evidence="3">3D domain-containing protein</fullName>
    </submittedName>
</protein>
<evidence type="ECO:0000256" key="1">
    <source>
        <dbReference type="ARBA" id="ARBA00022729"/>
    </source>
</evidence>
<reference evidence="3 4" key="1">
    <citation type="journal article" date="2024" name="Front. Microbiol.">
        <title>Novel thermophilic genera Geochorda gen. nov. and Carboxydochorda gen. nov. from the deep terrestrial subsurface reveal the ecophysiological diversity in the class Limnochordia.</title>
        <authorList>
            <person name="Karnachuk O.V."/>
            <person name="Lukina A.P."/>
            <person name="Avakyan M.R."/>
            <person name="Kadnikov V.V."/>
            <person name="Begmatov S."/>
            <person name="Beletsky A.V."/>
            <person name="Vlasova K.G."/>
            <person name="Novikov A.A."/>
            <person name="Shcherbakova V.A."/>
            <person name="Mardanov A.V."/>
            <person name="Ravin N.V."/>
        </authorList>
    </citation>
    <scope>NUCLEOTIDE SEQUENCE [LARGE SCALE GENOMIC DNA]</scope>
    <source>
        <strain evidence="3 4">L945</strain>
    </source>
</reference>
<keyword evidence="1" id="KW-0732">Signal</keyword>
<dbReference type="InterPro" id="IPR011098">
    <property type="entry name" value="G5_dom"/>
</dbReference>
<dbReference type="InterPro" id="IPR010611">
    <property type="entry name" value="3D_dom"/>
</dbReference>
<dbReference type="RefSeq" id="WP_324716344.1">
    <property type="nucleotide sequence ID" value="NZ_CP141615.1"/>
</dbReference>
<dbReference type="PANTHER" id="PTHR39160">
    <property type="entry name" value="CELL WALL-BINDING PROTEIN YOCH"/>
    <property type="match status" value="1"/>
</dbReference>
<dbReference type="PANTHER" id="PTHR39160:SF4">
    <property type="entry name" value="RESUSCITATION-PROMOTING FACTOR RPFB"/>
    <property type="match status" value="1"/>
</dbReference>
<dbReference type="PROSITE" id="PS51109">
    <property type="entry name" value="G5"/>
    <property type="match status" value="1"/>
</dbReference>
<dbReference type="SUPFAM" id="SSF50685">
    <property type="entry name" value="Barwin-like endoglucanases"/>
    <property type="match status" value="1"/>
</dbReference>
<evidence type="ECO:0000313" key="3">
    <source>
        <dbReference type="EMBL" id="WRP17072.1"/>
    </source>
</evidence>
<sequence>MMQPGAASPPGPWPAAPAPLRFGAALRGALFCAALAVLAWAGQAVLLHPVRIVDGDEGVVAGRVLRGNVADALRQLGVQLREGDRTEPALGVEVHPGMTIRVQRAFDVIVTVDGQHVETLAVGGTVGELLRERAIRLGPLDEVTPALDQPVTPGTAVRVVRVQEVTRTRREPIPFKTLRWAEPRWEKGKTGILREGREGVVEYTERLRYEDGKLVSTTVVGTRRIQEPVAQIIGVGTRIVWRTLRTPAGVIRYREALPMIATAYYPGPESTGRSADGVTATGMRAGLGVVAVDPRVIPLGTRLYIPGYGLAVAGDVGGAIKGRRIDLGFNTLREALHFGRRPVTVYVLD</sequence>
<name>A0ABZ1BWB5_9FIRM</name>
<proteinExistence type="predicted"/>
<dbReference type="Pfam" id="PF03990">
    <property type="entry name" value="DUF348"/>
    <property type="match status" value="2"/>
</dbReference>
<gene>
    <name evidence="3" type="ORF">U7230_13435</name>
</gene>
<organism evidence="3 4">
    <name type="scientific">Carboxydichorda subterranea</name>
    <dbReference type="NCBI Taxonomy" id="3109565"/>
    <lineage>
        <taxon>Bacteria</taxon>
        <taxon>Bacillati</taxon>
        <taxon>Bacillota</taxon>
        <taxon>Limnochordia</taxon>
        <taxon>Limnochordales</taxon>
        <taxon>Geochordaceae</taxon>
        <taxon>Carboxydichorda</taxon>
    </lineage>
</organism>
<dbReference type="InterPro" id="IPR007137">
    <property type="entry name" value="DUF348"/>
</dbReference>
<dbReference type="Gene3D" id="2.20.230.10">
    <property type="entry name" value="Resuscitation-promoting factor rpfb"/>
    <property type="match status" value="1"/>
</dbReference>
<dbReference type="Pfam" id="PF07501">
    <property type="entry name" value="G5"/>
    <property type="match status" value="1"/>
</dbReference>
<dbReference type="InterPro" id="IPR051933">
    <property type="entry name" value="Resuscitation_pf_RpfB"/>
</dbReference>
<dbReference type="SMART" id="SM01208">
    <property type="entry name" value="G5"/>
    <property type="match status" value="1"/>
</dbReference>
<dbReference type="InterPro" id="IPR036908">
    <property type="entry name" value="RlpA-like_sf"/>
</dbReference>
<evidence type="ECO:0000259" key="2">
    <source>
        <dbReference type="PROSITE" id="PS51109"/>
    </source>
</evidence>
<dbReference type="EMBL" id="CP141615">
    <property type="protein sequence ID" value="WRP17072.1"/>
    <property type="molecule type" value="Genomic_DNA"/>
</dbReference>
<accession>A0ABZ1BWB5</accession>
<dbReference type="Gene3D" id="2.40.40.10">
    <property type="entry name" value="RlpA-like domain"/>
    <property type="match status" value="1"/>
</dbReference>